<dbReference type="InterPro" id="IPR000850">
    <property type="entry name" value="Adenylat/UMP-CMP_kin"/>
</dbReference>
<organism evidence="7 8">
    <name type="scientific">Macrostomum lignano</name>
    <dbReference type="NCBI Taxonomy" id="282301"/>
    <lineage>
        <taxon>Eukaryota</taxon>
        <taxon>Metazoa</taxon>
        <taxon>Spiralia</taxon>
        <taxon>Lophotrochozoa</taxon>
        <taxon>Platyhelminthes</taxon>
        <taxon>Rhabditophora</taxon>
        <taxon>Macrostomorpha</taxon>
        <taxon>Macrostomida</taxon>
        <taxon>Macrostomidae</taxon>
        <taxon>Macrostomum</taxon>
    </lineage>
</organism>
<dbReference type="Pfam" id="PF00406">
    <property type="entry name" value="ADK"/>
    <property type="match status" value="2"/>
</dbReference>
<evidence type="ECO:0000256" key="5">
    <source>
        <dbReference type="RuleBase" id="RU003330"/>
    </source>
</evidence>
<evidence type="ECO:0000256" key="2">
    <source>
        <dbReference type="ARBA" id="ARBA00022679"/>
    </source>
</evidence>
<dbReference type="PRINTS" id="PR00094">
    <property type="entry name" value="ADENYLTKNASE"/>
</dbReference>
<evidence type="ECO:0000256" key="1">
    <source>
        <dbReference type="ARBA" id="ARBA00007220"/>
    </source>
</evidence>
<dbReference type="CDD" id="cd22979">
    <property type="entry name" value="DD_AK8"/>
    <property type="match status" value="1"/>
</dbReference>
<feature type="domain" description="RIIa" evidence="6">
    <location>
        <begin position="46"/>
        <end position="80"/>
    </location>
</feature>
<proteinExistence type="inferred from homology"/>
<dbReference type="CDD" id="cd01428">
    <property type="entry name" value="ADK"/>
    <property type="match status" value="2"/>
</dbReference>
<comment type="caution">
    <text evidence="7">The sequence shown here is derived from an EMBL/GenBank/DDBJ whole genome shotgun (WGS) entry which is preliminary data.</text>
</comment>
<sequence>KKFNIFCHFVVYTFSGYQQLFSVEIMDQTAKPLQIPPTFALYAEKHNLFDLYHDLISQLLIHKPADPLQFLIESLEKDNARVSTVMVLGPPASGKHTIGKMLAGRLRCPHLTMQNMIPEVDRKLRQKAEFYLAEKQPIPTELWTSIVKNRLSIQDCNRKGWVMSGFPQTRDQAVALQTAGVIPDHVIFLEAKPTVLAERAIGKRWDPETGDIYHLVFDQPTDDDVLERLVECPGNSDSEINERIREFEGRIIELAPCYSNVGLKVNADQPVADVFHHALEFVSSPRRSSAPRNPRAILIGPPGSGRDTQAALLAAKYGLVNLNCGQLIKQAISGETKAGGAMKNYVDRGMPVPDAILLKLLKERLCQLDCITRGWVLHGYPRTRGQAEQLADAGFQPNRVFFMELGNAQVLERLTNRMTDPVTGRRYQSIYDPPTDAQVKERLMQHPRDTEAEVNRRLSRYSTFREELRDFYASKSLALDVNCDQDVETVFETLESHIVTPLPKNFD</sequence>
<protein>
    <recommendedName>
        <fullName evidence="6">RIIa domain-containing protein</fullName>
    </recommendedName>
</protein>
<reference evidence="7 8" key="1">
    <citation type="submission" date="2017-06" db="EMBL/GenBank/DDBJ databases">
        <title>A platform for efficient transgenesis in Macrostomum lignano, a flatworm model organism for stem cell research.</title>
        <authorList>
            <person name="Berezikov E."/>
        </authorList>
    </citation>
    <scope>NUCLEOTIDE SEQUENCE [LARGE SCALE GENOMIC DNA]</scope>
    <source>
        <strain evidence="7">DV1</strain>
        <tissue evidence="7">Whole organism</tissue>
    </source>
</reference>
<dbReference type="SUPFAM" id="SSF52540">
    <property type="entry name" value="P-loop containing nucleoside triphosphate hydrolases"/>
    <property type="match status" value="2"/>
</dbReference>
<dbReference type="GO" id="GO:0005524">
    <property type="term" value="F:ATP binding"/>
    <property type="evidence" value="ECO:0007669"/>
    <property type="project" value="InterPro"/>
</dbReference>
<keyword evidence="3" id="KW-0547">Nucleotide-binding</keyword>
<dbReference type="InterPro" id="IPR036193">
    <property type="entry name" value="ADK_active_lid_dom_sf"/>
</dbReference>
<evidence type="ECO:0000313" key="7">
    <source>
        <dbReference type="EMBL" id="PAA61340.1"/>
    </source>
</evidence>
<evidence type="ECO:0000259" key="6">
    <source>
        <dbReference type="SMART" id="SM00394"/>
    </source>
</evidence>
<comment type="similarity">
    <text evidence="1 5">Belongs to the adenylate kinase family.</text>
</comment>
<dbReference type="SUPFAM" id="SSF57774">
    <property type="entry name" value="Microbial and mitochondrial ADK, insert 'zinc finger' domain"/>
    <property type="match status" value="1"/>
</dbReference>
<evidence type="ECO:0000313" key="8">
    <source>
        <dbReference type="Proteomes" id="UP000215902"/>
    </source>
</evidence>
<name>A0A267EIJ9_9PLAT</name>
<dbReference type="Proteomes" id="UP000215902">
    <property type="component" value="Unassembled WGS sequence"/>
</dbReference>
<dbReference type="InterPro" id="IPR003117">
    <property type="entry name" value="cAMP_dep_PK_reg_su_I/II_a/b"/>
</dbReference>
<evidence type="ECO:0000256" key="4">
    <source>
        <dbReference type="ARBA" id="ARBA00022777"/>
    </source>
</evidence>
<keyword evidence="8" id="KW-1185">Reference proteome</keyword>
<dbReference type="Gene3D" id="3.40.50.300">
    <property type="entry name" value="P-loop containing nucleotide triphosphate hydrolases"/>
    <property type="match status" value="2"/>
</dbReference>
<dbReference type="Gene3D" id="1.20.890.10">
    <property type="entry name" value="cAMP-dependent protein kinase regulatory subunit, dimerization-anchoring domain"/>
    <property type="match status" value="1"/>
</dbReference>
<keyword evidence="4 5" id="KW-0418">Kinase</keyword>
<dbReference type="SUPFAM" id="SSF47391">
    <property type="entry name" value="Dimerization-anchoring domain of cAMP-dependent PK regulatory subunit"/>
    <property type="match status" value="1"/>
</dbReference>
<dbReference type="SMART" id="SM00394">
    <property type="entry name" value="RIIa"/>
    <property type="match status" value="1"/>
</dbReference>
<feature type="non-terminal residue" evidence="7">
    <location>
        <position position="1"/>
    </location>
</feature>
<dbReference type="PANTHER" id="PTHR23359">
    <property type="entry name" value="NUCLEOTIDE KINASE"/>
    <property type="match status" value="1"/>
</dbReference>
<dbReference type="GO" id="GO:0004017">
    <property type="term" value="F:AMP kinase activity"/>
    <property type="evidence" value="ECO:0007669"/>
    <property type="project" value="InterPro"/>
</dbReference>
<dbReference type="AlphaFoldDB" id="A0A267EIJ9"/>
<dbReference type="STRING" id="282301.A0A267EIJ9"/>
<dbReference type="OrthoDB" id="522106at2759"/>
<gene>
    <name evidence="7" type="ORF">BOX15_Mlig030341g1</name>
</gene>
<accession>A0A267EIJ9</accession>
<dbReference type="HAMAP" id="MF_00235">
    <property type="entry name" value="Adenylate_kinase_Adk"/>
    <property type="match status" value="1"/>
</dbReference>
<evidence type="ECO:0000256" key="3">
    <source>
        <dbReference type="ARBA" id="ARBA00022741"/>
    </source>
</evidence>
<keyword evidence="2 5" id="KW-0808">Transferase</keyword>
<dbReference type="EMBL" id="NIVC01002045">
    <property type="protein sequence ID" value="PAA61340.1"/>
    <property type="molecule type" value="Genomic_DNA"/>
</dbReference>
<dbReference type="InterPro" id="IPR027417">
    <property type="entry name" value="P-loop_NTPase"/>
</dbReference>